<accession>W4IFS9</accession>
<dbReference type="AlphaFoldDB" id="W4IFS9"/>
<sequence>MRLIYYKYFFQFSVEYVKLYASKDLWEQQKKEKKPSNINGNISPVSELSYVDQDVQDIDLDNL</sequence>
<dbReference type="EMBL" id="KI926049">
    <property type="protein sequence ID" value="ETW42526.1"/>
    <property type="molecule type" value="Genomic_DNA"/>
</dbReference>
<name>W4IFS9_PLAFA</name>
<gene>
    <name evidence="1" type="ORF">PFNF135_03187</name>
</gene>
<organism evidence="1 2">
    <name type="scientific">Plasmodium falciparum NF135/5.C10</name>
    <dbReference type="NCBI Taxonomy" id="1036726"/>
    <lineage>
        <taxon>Eukaryota</taxon>
        <taxon>Sar</taxon>
        <taxon>Alveolata</taxon>
        <taxon>Apicomplexa</taxon>
        <taxon>Aconoidasida</taxon>
        <taxon>Haemosporida</taxon>
        <taxon>Plasmodiidae</taxon>
        <taxon>Plasmodium</taxon>
        <taxon>Plasmodium (Laverania)</taxon>
    </lineage>
</organism>
<reference evidence="1 2" key="2">
    <citation type="submission" date="2013-02" db="EMBL/GenBank/DDBJ databases">
        <title>The Genome Sequence of Plasmodium falciparum NF135/5.C10.</title>
        <authorList>
            <consortium name="The Broad Institute Genome Sequencing Platform"/>
            <consortium name="The Broad Institute Genome Sequencing Center for Infectious Disease"/>
            <person name="Neafsey D."/>
            <person name="Cheeseman I."/>
            <person name="Volkman S."/>
            <person name="Adams J."/>
            <person name="Walker B."/>
            <person name="Young S.K."/>
            <person name="Zeng Q."/>
            <person name="Gargeya S."/>
            <person name="Fitzgerald M."/>
            <person name="Haas B."/>
            <person name="Abouelleil A."/>
            <person name="Alvarado L."/>
            <person name="Arachchi H.M."/>
            <person name="Berlin A.M."/>
            <person name="Chapman S.B."/>
            <person name="Dewar J."/>
            <person name="Goldberg J."/>
            <person name="Griggs A."/>
            <person name="Gujja S."/>
            <person name="Hansen M."/>
            <person name="Howarth C."/>
            <person name="Imamovic A."/>
            <person name="Larimer J."/>
            <person name="McCowan C."/>
            <person name="Murphy C."/>
            <person name="Neiman D."/>
            <person name="Pearson M."/>
            <person name="Priest M."/>
            <person name="Roberts A."/>
            <person name="Saif S."/>
            <person name="Shea T."/>
            <person name="Sisk P."/>
            <person name="Sykes S."/>
            <person name="Wortman J."/>
            <person name="Nusbaum C."/>
            <person name="Birren B."/>
        </authorList>
    </citation>
    <scope>NUCLEOTIDE SEQUENCE [LARGE SCALE GENOMIC DNA]</scope>
    <source>
        <strain evidence="1 2">NF135/5.C10</strain>
    </source>
</reference>
<reference evidence="1 2" key="1">
    <citation type="submission" date="2013-02" db="EMBL/GenBank/DDBJ databases">
        <title>The Genome Annotation of Plasmodium falciparum NF135/5.C10.</title>
        <authorList>
            <consortium name="The Broad Institute Genome Sequencing Platform"/>
            <consortium name="The Broad Institute Genome Sequencing Center for Infectious Disease"/>
            <person name="Neafsey D."/>
            <person name="Hoffman S."/>
            <person name="Volkman S."/>
            <person name="Rosenthal P."/>
            <person name="Walker B."/>
            <person name="Young S.K."/>
            <person name="Zeng Q."/>
            <person name="Gargeya S."/>
            <person name="Fitzgerald M."/>
            <person name="Haas B."/>
            <person name="Abouelleil A."/>
            <person name="Allen A.W."/>
            <person name="Alvarado L."/>
            <person name="Arachchi H.M."/>
            <person name="Berlin A.M."/>
            <person name="Chapman S.B."/>
            <person name="Gainer-Dewar J."/>
            <person name="Goldberg J."/>
            <person name="Griggs A."/>
            <person name="Gujja S."/>
            <person name="Hansen M."/>
            <person name="Howarth C."/>
            <person name="Imamovic A."/>
            <person name="Ireland A."/>
            <person name="Larimer J."/>
            <person name="McCowan C."/>
            <person name="Murphy C."/>
            <person name="Pearson M."/>
            <person name="Poon T.W."/>
            <person name="Priest M."/>
            <person name="Roberts A."/>
            <person name="Saif S."/>
            <person name="Shea T."/>
            <person name="Sisk P."/>
            <person name="Sykes S."/>
            <person name="Wortman J."/>
            <person name="Nusbaum C."/>
            <person name="Birren B."/>
        </authorList>
    </citation>
    <scope>NUCLEOTIDE SEQUENCE [LARGE SCALE GENOMIC DNA]</scope>
    <source>
        <strain evidence="1 2">NF135/5.C10</strain>
    </source>
</reference>
<protein>
    <submittedName>
        <fullName evidence="1">Uncharacterized protein</fullName>
    </submittedName>
</protein>
<proteinExistence type="predicted"/>
<evidence type="ECO:0000313" key="1">
    <source>
        <dbReference type="EMBL" id="ETW42526.1"/>
    </source>
</evidence>
<dbReference type="Proteomes" id="UP000019114">
    <property type="component" value="Unassembled WGS sequence"/>
</dbReference>
<evidence type="ECO:0000313" key="2">
    <source>
        <dbReference type="Proteomes" id="UP000019114"/>
    </source>
</evidence>